<evidence type="ECO:0000313" key="2">
    <source>
        <dbReference type="EMBL" id="MDC7675654.1"/>
    </source>
</evidence>
<dbReference type="EMBL" id="JAQQKV010000001">
    <property type="protein sequence ID" value="MDC7675654.1"/>
    <property type="molecule type" value="Genomic_DNA"/>
</dbReference>
<dbReference type="RefSeq" id="WP_272743979.1">
    <property type="nucleotide sequence ID" value="NZ_JAQQKV010000001.1"/>
</dbReference>
<feature type="region of interest" description="Disordered" evidence="1">
    <location>
        <begin position="1"/>
        <end position="51"/>
    </location>
</feature>
<comment type="caution">
    <text evidence="2">The sequence shown here is derived from an EMBL/GenBank/DDBJ whole genome shotgun (WGS) entry which is preliminary data.</text>
</comment>
<sequence length="141" mass="15322">MAFKSKTPPKGLRQKSPLKAKAGFKPNAPMPAKTGLQAKPPSPADSKKALQKATVRLLEKARREAAEQGVDLSEWEAEFIDSVAMRVKTYGRAFADPDKGAMDGTLSLMQGLKLREIRKKVKTKAAKNQPAPPDPATPNEE</sequence>
<evidence type="ECO:0000256" key="1">
    <source>
        <dbReference type="SAM" id="MobiDB-lite"/>
    </source>
</evidence>
<protein>
    <submittedName>
        <fullName evidence="2">Uncharacterized protein</fullName>
    </submittedName>
</protein>
<accession>A0ABT5HJ73</accession>
<dbReference type="Proteomes" id="UP001218579">
    <property type="component" value="Unassembled WGS sequence"/>
</dbReference>
<evidence type="ECO:0000313" key="3">
    <source>
        <dbReference type="Proteomes" id="UP001218579"/>
    </source>
</evidence>
<feature type="compositionally biased region" description="Pro residues" evidence="1">
    <location>
        <begin position="130"/>
        <end position="141"/>
    </location>
</feature>
<gene>
    <name evidence="2" type="ORF">PQU98_05920</name>
</gene>
<organism evidence="2 3">
    <name type="scientific">Asticcacaulis machinosus</name>
    <dbReference type="NCBI Taxonomy" id="2984211"/>
    <lineage>
        <taxon>Bacteria</taxon>
        <taxon>Pseudomonadati</taxon>
        <taxon>Pseudomonadota</taxon>
        <taxon>Alphaproteobacteria</taxon>
        <taxon>Caulobacterales</taxon>
        <taxon>Caulobacteraceae</taxon>
        <taxon>Asticcacaulis</taxon>
    </lineage>
</organism>
<keyword evidence="3" id="KW-1185">Reference proteome</keyword>
<proteinExistence type="predicted"/>
<name>A0ABT5HJ73_9CAUL</name>
<feature type="region of interest" description="Disordered" evidence="1">
    <location>
        <begin position="120"/>
        <end position="141"/>
    </location>
</feature>
<reference evidence="2 3" key="1">
    <citation type="submission" date="2023-01" db="EMBL/GenBank/DDBJ databases">
        <title>Novel species of the genus Asticcacaulis isolated from rivers.</title>
        <authorList>
            <person name="Lu H."/>
        </authorList>
    </citation>
    <scope>NUCLEOTIDE SEQUENCE [LARGE SCALE GENOMIC DNA]</scope>
    <source>
        <strain evidence="2 3">LKC15W</strain>
    </source>
</reference>